<evidence type="ECO:0000256" key="5">
    <source>
        <dbReference type="ARBA" id="ARBA00023180"/>
    </source>
</evidence>
<dbReference type="GO" id="GO:0016020">
    <property type="term" value="C:membrane"/>
    <property type="evidence" value="ECO:0007669"/>
    <property type="project" value="UniProtKB-SubCell"/>
</dbReference>
<proteinExistence type="predicted"/>
<keyword evidence="4" id="KW-0472">Membrane</keyword>
<dbReference type="Pfam" id="PF01094">
    <property type="entry name" value="ANF_receptor"/>
    <property type="match status" value="1"/>
</dbReference>
<dbReference type="Proteomes" id="UP000593567">
    <property type="component" value="Unassembled WGS sequence"/>
</dbReference>
<evidence type="ECO:0000259" key="6">
    <source>
        <dbReference type="Pfam" id="PF01094"/>
    </source>
</evidence>
<name>A0A7J7JRB0_BUGNE</name>
<dbReference type="InterPro" id="IPR028082">
    <property type="entry name" value="Peripla_BP_I"/>
</dbReference>
<keyword evidence="2" id="KW-0812">Transmembrane</keyword>
<gene>
    <name evidence="7" type="ORF">EB796_013535</name>
</gene>
<dbReference type="InterPro" id="IPR001828">
    <property type="entry name" value="ANF_lig-bd_rcpt"/>
</dbReference>
<protein>
    <submittedName>
        <fullName evidence="7">GRM3</fullName>
    </submittedName>
</protein>
<dbReference type="OrthoDB" id="425344at2759"/>
<sequence length="524" mass="59319">MFIIIPKAIAELAAKLNFDYVSVAYSSDSTSKELRNLLEKELRDHSVCVEDCVDVIHNSTDAELANDIARNCTARAAIIIMMSRSHEYLKQSFLLERRLNEIFGDKGLNIGLLIFDTCFNSALAQKTLIDILYGTSDYCNKYGDCLDRSKIVGLVGDYSSHITYQTQPLIMAANLVQVSFGASTWKLDNKIDTNTHFLRVQPSFTKLAKNVGQLVKFMQESDKADINSYILIYTTSEYGESGAARVDVELKQHGLCLLKEYVLDYTKNDTEAYDSLWKDLSSIGTSSYMAIFIGEEKVPEFIKHLESLRPTASFLNNLWFTRMYQEKRKCKIRGSFVSPYSRPCPKNKGYSGFGVYTAETYAKLSIESLYAFVYGFHNYALEVCRNNFTCPQLYERNKVSSQTLKDHIQNIKLPESDESDSFTPEIDTLAPFNSNYDGRLGYSVFSIQHDDSNSQHVKYVKIVEFVANHNDSELDSLSPVVLNFTFYKGVDVLDKLDGMHCEVNVCMSNCMHATYGTSSTAPIR</sequence>
<keyword evidence="3" id="KW-1133">Transmembrane helix</keyword>
<evidence type="ECO:0000256" key="4">
    <source>
        <dbReference type="ARBA" id="ARBA00023136"/>
    </source>
</evidence>
<evidence type="ECO:0000313" key="7">
    <source>
        <dbReference type="EMBL" id="KAF6028154.1"/>
    </source>
</evidence>
<dbReference type="PANTHER" id="PTHR24060">
    <property type="entry name" value="METABOTROPIC GLUTAMATE RECEPTOR"/>
    <property type="match status" value="1"/>
</dbReference>
<organism evidence="7 8">
    <name type="scientific">Bugula neritina</name>
    <name type="common">Brown bryozoan</name>
    <name type="synonym">Sertularia neritina</name>
    <dbReference type="NCBI Taxonomy" id="10212"/>
    <lineage>
        <taxon>Eukaryota</taxon>
        <taxon>Metazoa</taxon>
        <taxon>Spiralia</taxon>
        <taxon>Lophotrochozoa</taxon>
        <taxon>Bryozoa</taxon>
        <taxon>Gymnolaemata</taxon>
        <taxon>Cheilostomatida</taxon>
        <taxon>Flustrina</taxon>
        <taxon>Buguloidea</taxon>
        <taxon>Bugulidae</taxon>
        <taxon>Bugula</taxon>
    </lineage>
</organism>
<reference evidence="7" key="1">
    <citation type="submission" date="2020-06" db="EMBL/GenBank/DDBJ databases">
        <title>Draft genome of Bugula neritina, a colonial animal packing powerful symbionts and potential medicines.</title>
        <authorList>
            <person name="Rayko M."/>
        </authorList>
    </citation>
    <scope>NUCLEOTIDE SEQUENCE [LARGE SCALE GENOMIC DNA]</scope>
    <source>
        <strain evidence="7">Kwan_BN1</strain>
    </source>
</reference>
<dbReference type="SUPFAM" id="SSF53822">
    <property type="entry name" value="Periplasmic binding protein-like I"/>
    <property type="match status" value="2"/>
</dbReference>
<dbReference type="EMBL" id="VXIV02001985">
    <property type="protein sequence ID" value="KAF6028154.1"/>
    <property type="molecule type" value="Genomic_DNA"/>
</dbReference>
<evidence type="ECO:0000256" key="2">
    <source>
        <dbReference type="ARBA" id="ARBA00022692"/>
    </source>
</evidence>
<evidence type="ECO:0000313" key="8">
    <source>
        <dbReference type="Proteomes" id="UP000593567"/>
    </source>
</evidence>
<keyword evidence="8" id="KW-1185">Reference proteome</keyword>
<keyword evidence="5" id="KW-0325">Glycoprotein</keyword>
<feature type="domain" description="Receptor ligand binding region" evidence="6">
    <location>
        <begin position="105"/>
        <end position="309"/>
    </location>
</feature>
<comment type="caution">
    <text evidence="7">The sequence shown here is derived from an EMBL/GenBank/DDBJ whole genome shotgun (WGS) entry which is preliminary data.</text>
</comment>
<accession>A0A7J7JRB0</accession>
<dbReference type="AlphaFoldDB" id="A0A7J7JRB0"/>
<dbReference type="InterPro" id="IPR050726">
    <property type="entry name" value="mGluR"/>
</dbReference>
<comment type="subcellular location">
    <subcellularLocation>
        <location evidence="1">Membrane</location>
    </subcellularLocation>
</comment>
<evidence type="ECO:0000256" key="3">
    <source>
        <dbReference type="ARBA" id="ARBA00022989"/>
    </source>
</evidence>
<dbReference type="Gene3D" id="3.40.50.2300">
    <property type="match status" value="4"/>
</dbReference>
<evidence type="ECO:0000256" key="1">
    <source>
        <dbReference type="ARBA" id="ARBA00004370"/>
    </source>
</evidence>